<comment type="caution">
    <text evidence="3">The sequence shown here is derived from an EMBL/GenBank/DDBJ whole genome shotgun (WGS) entry which is preliminary data.</text>
</comment>
<proteinExistence type="predicted"/>
<dbReference type="EMBL" id="JBHRWR010000021">
    <property type="protein sequence ID" value="MFC3576951.1"/>
    <property type="molecule type" value="Genomic_DNA"/>
</dbReference>
<organism evidence="3 4">
    <name type="scientific">Streptomyces yaanensis</name>
    <dbReference type="NCBI Taxonomy" id="1142239"/>
    <lineage>
        <taxon>Bacteria</taxon>
        <taxon>Bacillati</taxon>
        <taxon>Actinomycetota</taxon>
        <taxon>Actinomycetes</taxon>
        <taxon>Kitasatosporales</taxon>
        <taxon>Streptomycetaceae</taxon>
        <taxon>Streptomyces</taxon>
    </lineage>
</organism>
<feature type="compositionally biased region" description="Basic and acidic residues" evidence="1">
    <location>
        <begin position="86"/>
        <end position="98"/>
    </location>
</feature>
<keyword evidence="2" id="KW-0472">Membrane</keyword>
<keyword evidence="2" id="KW-0812">Transmembrane</keyword>
<keyword evidence="2" id="KW-1133">Transmembrane helix</keyword>
<reference evidence="4" key="1">
    <citation type="journal article" date="2019" name="Int. J. Syst. Evol. Microbiol.">
        <title>The Global Catalogue of Microorganisms (GCM) 10K type strain sequencing project: providing services to taxonomists for standard genome sequencing and annotation.</title>
        <authorList>
            <consortium name="The Broad Institute Genomics Platform"/>
            <consortium name="The Broad Institute Genome Sequencing Center for Infectious Disease"/>
            <person name="Wu L."/>
            <person name="Ma J."/>
        </authorList>
    </citation>
    <scope>NUCLEOTIDE SEQUENCE [LARGE SCALE GENOMIC DNA]</scope>
    <source>
        <strain evidence="4">CGMCC 4.7035</strain>
    </source>
</reference>
<protein>
    <submittedName>
        <fullName evidence="3">Uncharacterized protein</fullName>
    </submittedName>
</protein>
<dbReference type="InterPro" id="IPR007136">
    <property type="entry name" value="DUF347"/>
</dbReference>
<evidence type="ECO:0000256" key="1">
    <source>
        <dbReference type="SAM" id="MobiDB-lite"/>
    </source>
</evidence>
<accession>A0ABV7SKZ0</accession>
<sequence>MEKSELLTDLDMANTPTRTESVMKKLPEVTTAGDFLTKPVAKGGLDLGTAGSSAILLAVLLGLTAYAQVEERRTVTASAKTATASAKEERESVTRQEG</sequence>
<feature type="compositionally biased region" description="Low complexity" evidence="1">
    <location>
        <begin position="75"/>
        <end position="85"/>
    </location>
</feature>
<evidence type="ECO:0000256" key="2">
    <source>
        <dbReference type="SAM" id="Phobius"/>
    </source>
</evidence>
<feature type="transmembrane region" description="Helical" evidence="2">
    <location>
        <begin position="47"/>
        <end position="67"/>
    </location>
</feature>
<dbReference type="Pfam" id="PF03988">
    <property type="entry name" value="DUF347"/>
    <property type="match status" value="1"/>
</dbReference>
<dbReference type="Proteomes" id="UP001595701">
    <property type="component" value="Unassembled WGS sequence"/>
</dbReference>
<evidence type="ECO:0000313" key="4">
    <source>
        <dbReference type="Proteomes" id="UP001595701"/>
    </source>
</evidence>
<feature type="region of interest" description="Disordered" evidence="1">
    <location>
        <begin position="75"/>
        <end position="98"/>
    </location>
</feature>
<gene>
    <name evidence="3" type="ORF">ACFOZ0_27475</name>
</gene>
<dbReference type="RefSeq" id="WP_310763670.1">
    <property type="nucleotide sequence ID" value="NZ_JBHRWR010000021.1"/>
</dbReference>
<keyword evidence="4" id="KW-1185">Reference proteome</keyword>
<evidence type="ECO:0000313" key="3">
    <source>
        <dbReference type="EMBL" id="MFC3576951.1"/>
    </source>
</evidence>
<name>A0ABV7SKZ0_9ACTN</name>